<dbReference type="InterPro" id="IPR018743">
    <property type="entry name" value="DUF2292"/>
</dbReference>
<keyword evidence="2" id="KW-1185">Reference proteome</keyword>
<dbReference type="KEGG" id="xba:C7S18_23290"/>
<dbReference type="Pfam" id="PF10055">
    <property type="entry name" value="DUF2292"/>
    <property type="match status" value="1"/>
</dbReference>
<reference evidence="1 2" key="2">
    <citation type="submission" date="2018-03" db="EMBL/GenBank/DDBJ databases">
        <authorList>
            <person name="Keele B.F."/>
        </authorList>
    </citation>
    <scope>NUCLEOTIDE SEQUENCE [LARGE SCALE GENOMIC DNA]</scope>
    <source>
        <strain evidence="1 2">D13</strain>
    </source>
</reference>
<accession>A0A2P1PYJ6</accession>
<reference evidence="1 2" key="1">
    <citation type="submission" date="2018-03" db="EMBL/GenBank/DDBJ databases">
        <title>Ahniella affigens gen. nov., sp. nov., a gammaproteobacterium isolated from sandy soil near a stream.</title>
        <authorList>
            <person name="Ko Y."/>
            <person name="Kim J.-H."/>
        </authorList>
    </citation>
    <scope>NUCLEOTIDE SEQUENCE [LARGE SCALE GENOMIC DNA]</scope>
    <source>
        <strain evidence="1 2">D13</strain>
    </source>
</reference>
<sequence length="65" mass="7380">MPVRTDTHRSATPLLLTTLTLEERAVIDAIRETQFGAVEVVLHQARIVQVVRTERHRFDTAQAKS</sequence>
<dbReference type="Proteomes" id="UP000241074">
    <property type="component" value="Chromosome"/>
</dbReference>
<protein>
    <submittedName>
        <fullName evidence="1">DUF2292 domain-containing protein</fullName>
    </submittedName>
</protein>
<dbReference type="EMBL" id="CP027860">
    <property type="protein sequence ID" value="AVP99919.1"/>
    <property type="molecule type" value="Genomic_DNA"/>
</dbReference>
<evidence type="ECO:0000313" key="2">
    <source>
        <dbReference type="Proteomes" id="UP000241074"/>
    </source>
</evidence>
<gene>
    <name evidence="1" type="ORF">C7S18_23290</name>
</gene>
<dbReference type="OrthoDB" id="6905012at2"/>
<organism evidence="1 2">
    <name type="scientific">Ahniella affigens</name>
    <dbReference type="NCBI Taxonomy" id="2021234"/>
    <lineage>
        <taxon>Bacteria</taxon>
        <taxon>Pseudomonadati</taxon>
        <taxon>Pseudomonadota</taxon>
        <taxon>Gammaproteobacteria</taxon>
        <taxon>Lysobacterales</taxon>
        <taxon>Rhodanobacteraceae</taxon>
        <taxon>Ahniella</taxon>
    </lineage>
</organism>
<proteinExistence type="predicted"/>
<name>A0A2P1PYJ6_9GAMM</name>
<evidence type="ECO:0000313" key="1">
    <source>
        <dbReference type="EMBL" id="AVP99919.1"/>
    </source>
</evidence>
<dbReference type="AlphaFoldDB" id="A0A2P1PYJ6"/>